<dbReference type="Proteomes" id="UP000282087">
    <property type="component" value="Unassembled WGS sequence"/>
</dbReference>
<keyword evidence="1" id="KW-0880">Kelch repeat</keyword>
<evidence type="ECO:0000313" key="4">
    <source>
        <dbReference type="EMBL" id="RMX63740.1"/>
    </source>
</evidence>
<proteinExistence type="predicted"/>
<dbReference type="InterPro" id="IPR019734">
    <property type="entry name" value="TPR_rpt"/>
</dbReference>
<protein>
    <submittedName>
        <fullName evidence="4">Uncharacterized protein</fullName>
    </submittedName>
</protein>
<evidence type="ECO:0000256" key="3">
    <source>
        <dbReference type="PROSITE-ProRule" id="PRU00339"/>
    </source>
</evidence>
<name>A0A3M6VHB8_9STRA</name>
<keyword evidence="6" id="KW-1185">Reference proteome</keyword>
<dbReference type="Proteomes" id="UP000286097">
    <property type="component" value="Unassembled WGS sequence"/>
</dbReference>
<feature type="repeat" description="TPR" evidence="3">
    <location>
        <begin position="124"/>
        <end position="157"/>
    </location>
</feature>
<dbReference type="AlphaFoldDB" id="A0A3M6VHB8"/>
<organism evidence="4 6">
    <name type="scientific">Peronospora effusa</name>
    <dbReference type="NCBI Taxonomy" id="542832"/>
    <lineage>
        <taxon>Eukaryota</taxon>
        <taxon>Sar</taxon>
        <taxon>Stramenopiles</taxon>
        <taxon>Oomycota</taxon>
        <taxon>Peronosporomycetes</taxon>
        <taxon>Peronosporales</taxon>
        <taxon>Peronosporaceae</taxon>
        <taxon>Peronospora</taxon>
    </lineage>
</organism>
<dbReference type="Pfam" id="PF24681">
    <property type="entry name" value="Kelch_KLHDC2_KLHL20_DRC7"/>
    <property type="match status" value="1"/>
</dbReference>
<dbReference type="EMBL" id="QKXF01000290">
    <property type="protein sequence ID" value="RQM13040.1"/>
    <property type="molecule type" value="Genomic_DNA"/>
</dbReference>
<dbReference type="InterPro" id="IPR011990">
    <property type="entry name" value="TPR-like_helical_dom_sf"/>
</dbReference>
<dbReference type="Gene3D" id="2.120.10.80">
    <property type="entry name" value="Kelch-type beta propeller"/>
    <property type="match status" value="2"/>
</dbReference>
<dbReference type="PANTHER" id="PTHR46093">
    <property type="entry name" value="ACYL-COA-BINDING DOMAIN-CONTAINING PROTEIN 5"/>
    <property type="match status" value="1"/>
</dbReference>
<evidence type="ECO:0000313" key="7">
    <source>
        <dbReference type="Proteomes" id="UP000286097"/>
    </source>
</evidence>
<dbReference type="STRING" id="542832.A0A3M6VHB8"/>
<dbReference type="SMART" id="SM00028">
    <property type="entry name" value="TPR"/>
    <property type="match status" value="2"/>
</dbReference>
<comment type="caution">
    <text evidence="4">The sequence shown here is derived from an EMBL/GenBank/DDBJ whole genome shotgun (WGS) entry which is preliminary data.</text>
</comment>
<dbReference type="VEuPathDB" id="FungiDB:DD237_006705"/>
<evidence type="ECO:0000256" key="2">
    <source>
        <dbReference type="ARBA" id="ARBA00022737"/>
    </source>
</evidence>
<dbReference type="SUPFAM" id="SSF48452">
    <property type="entry name" value="TPR-like"/>
    <property type="match status" value="1"/>
</dbReference>
<evidence type="ECO:0000313" key="6">
    <source>
        <dbReference type="Proteomes" id="UP000282087"/>
    </source>
</evidence>
<reference evidence="6 7" key="1">
    <citation type="submission" date="2018-06" db="EMBL/GenBank/DDBJ databases">
        <title>Comparative genomics of downy mildews reveals potential adaptations to biotrophy.</title>
        <authorList>
            <person name="Fletcher K."/>
            <person name="Klosterman S.J."/>
            <person name="Derevnina L."/>
            <person name="Martin F."/>
            <person name="Koike S."/>
            <person name="Reyes Chin-Wo S."/>
            <person name="Mou B."/>
            <person name="Michelmore R."/>
        </authorList>
    </citation>
    <scope>NUCLEOTIDE SEQUENCE [LARGE SCALE GENOMIC DNA]</scope>
    <source>
        <strain evidence="5 7">R13</strain>
        <strain evidence="4 6">R14</strain>
    </source>
</reference>
<gene>
    <name evidence="5" type="ORF">DD237_006705</name>
    <name evidence="4" type="ORF">DD238_006354</name>
</gene>
<dbReference type="PANTHER" id="PTHR46093:SF18">
    <property type="entry name" value="FIBRONECTIN TYPE-III DOMAIN-CONTAINING PROTEIN"/>
    <property type="match status" value="1"/>
</dbReference>
<dbReference type="InterPro" id="IPR015915">
    <property type="entry name" value="Kelch-typ_b-propeller"/>
</dbReference>
<keyword evidence="2" id="KW-0677">Repeat</keyword>
<evidence type="ECO:0000256" key="1">
    <source>
        <dbReference type="ARBA" id="ARBA00022441"/>
    </source>
</evidence>
<dbReference type="PROSITE" id="PS50005">
    <property type="entry name" value="TPR"/>
    <property type="match status" value="1"/>
</dbReference>
<keyword evidence="3" id="KW-0802">TPR repeat</keyword>
<sequence length="567" mass="63015">MAEKLRSELQQLSSVQLRNLLRTTGHGQLLQSEVYNKDKQVAVSKVEEQFVLDAKNEGNALFRRGFMNDAVSAYSRSLHVAICLKVDPSNAVCLSNRAAAYLELKQFDLAIIDCTKAIKETPMIKPFMRRATSYIAVQQFRQAVADLEAALEFEPRNKECHAKLQSIVDIATDVRQRAGASTEFRKAAIQAALIVSVREGWTKSAVRGNPGPAAVNGHTLFSGADGRIYLFGGRAVREQKPDLFVLDENDNSSWDIIPTRGTSAPSSRAWHSTSSIGHENRELYCIYGGVSSRGEDSSVHLLEHDALRGYQWLQLRCLQDSSEIPAPRSGHATVSVVESTGNRAVFIFGGRTKRGVNDQLLVLRCSSLPAVADSSCVVDTTVVWSEICQEKSVEKHLNWPSARDGHSMCLLQRSECHSPRLILFGGNGQFNDERMNDVWTYDVEKQLWTLLHCFGDIPPPRSYHTAHTIGEFLFVVGGRIAESEDNTVYMLDIGTCEWFKVPVPNDHRLAPRAWHSSVLTDGGKLFVLGGGSYHGPLKDAALLDLGYFQSKASLLFHRHDDKFVLDK</sequence>
<evidence type="ECO:0000313" key="5">
    <source>
        <dbReference type="EMBL" id="RQM13040.1"/>
    </source>
</evidence>
<dbReference type="EMBL" id="QLLG01000370">
    <property type="protein sequence ID" value="RMX63740.1"/>
    <property type="molecule type" value="Genomic_DNA"/>
</dbReference>
<accession>A0A3M6VHB8</accession>
<dbReference type="Gene3D" id="1.25.40.10">
    <property type="entry name" value="Tetratricopeptide repeat domain"/>
    <property type="match status" value="1"/>
</dbReference>
<dbReference type="SUPFAM" id="SSF117281">
    <property type="entry name" value="Kelch motif"/>
    <property type="match status" value="2"/>
</dbReference>